<feature type="domain" description="Protein kinase" evidence="3">
    <location>
        <begin position="24"/>
        <end position="312"/>
    </location>
</feature>
<organism evidence="4 5">
    <name type="scientific">Paenibacillus lacisoli</name>
    <dbReference type="NCBI Taxonomy" id="3064525"/>
    <lineage>
        <taxon>Bacteria</taxon>
        <taxon>Bacillati</taxon>
        <taxon>Bacillota</taxon>
        <taxon>Bacilli</taxon>
        <taxon>Bacillales</taxon>
        <taxon>Paenibacillaceae</taxon>
        <taxon>Paenibacillus</taxon>
    </lineage>
</organism>
<dbReference type="Gene3D" id="1.10.510.10">
    <property type="entry name" value="Transferase(Phosphotransferase) domain 1"/>
    <property type="match status" value="1"/>
</dbReference>
<dbReference type="PROSITE" id="PS00107">
    <property type="entry name" value="PROTEIN_KINASE_ATP"/>
    <property type="match status" value="1"/>
</dbReference>
<dbReference type="InterPro" id="IPR011009">
    <property type="entry name" value="Kinase-like_dom_sf"/>
</dbReference>
<dbReference type="SMART" id="SM00220">
    <property type="entry name" value="S_TKc"/>
    <property type="match status" value="1"/>
</dbReference>
<dbReference type="EMBL" id="JAUQTB010000018">
    <property type="protein sequence ID" value="MDO7908587.1"/>
    <property type="molecule type" value="Genomic_DNA"/>
</dbReference>
<keyword evidence="2" id="KW-0472">Membrane</keyword>
<dbReference type="GO" id="GO:0004674">
    <property type="term" value="F:protein serine/threonine kinase activity"/>
    <property type="evidence" value="ECO:0007669"/>
    <property type="project" value="UniProtKB-KW"/>
</dbReference>
<keyword evidence="5" id="KW-1185">Reference proteome</keyword>
<dbReference type="RefSeq" id="WP_305025809.1">
    <property type="nucleotide sequence ID" value="NZ_JAUQTB010000018.1"/>
</dbReference>
<feature type="transmembrane region" description="Helical" evidence="2">
    <location>
        <begin position="290"/>
        <end position="310"/>
    </location>
</feature>
<dbReference type="PANTHER" id="PTHR44167:SF31">
    <property type="entry name" value="PROTEIN CBG02007"/>
    <property type="match status" value="1"/>
</dbReference>
<dbReference type="SUPFAM" id="SSF56112">
    <property type="entry name" value="Protein kinase-like (PK-like)"/>
    <property type="match status" value="1"/>
</dbReference>
<evidence type="ECO:0000313" key="5">
    <source>
        <dbReference type="Proteomes" id="UP001240171"/>
    </source>
</evidence>
<keyword evidence="4" id="KW-0418">Kinase</keyword>
<dbReference type="InterPro" id="IPR000719">
    <property type="entry name" value="Prot_kinase_dom"/>
</dbReference>
<name>A0ABT9CH49_9BACL</name>
<dbReference type="PANTHER" id="PTHR44167">
    <property type="entry name" value="OVARIAN-SPECIFIC SERINE/THREONINE-PROTEIN KINASE LOK-RELATED"/>
    <property type="match status" value="1"/>
</dbReference>
<evidence type="ECO:0000313" key="4">
    <source>
        <dbReference type="EMBL" id="MDO7908587.1"/>
    </source>
</evidence>
<gene>
    <name evidence="4" type="ORF">Q5741_19545</name>
</gene>
<protein>
    <submittedName>
        <fullName evidence="4">Serine/threonine protein kinase</fullName>
    </submittedName>
</protein>
<evidence type="ECO:0000256" key="2">
    <source>
        <dbReference type="SAM" id="Phobius"/>
    </source>
</evidence>
<sequence>MTTSSNPGFPPGTVIKGKWKAGRYMIRRILGRGANGTVYLVQQAKDGRELALKMGNDPVDLQSEINVLTSLQIQGASASLLRDGESYLLDVDDFTAGGQDIPFYVMRYVRGEPLHRYVARHGSAGYAAAGLQILERLSELHQSGWIFGDLKPQNVLVSVRGTAELIDYGGVSRMGRSVKQFTEWYDRGFWNAGGRHADVQYDLFAFALLTIHVLESPMLKHAASKLPQLRNITDIHAIIRRSEKLKPYAAWLNRAVNGDFKDARRAAESWNGQVFTAVRRRASQRRTPRWLRNAFAASLVLLVGAVWLALRP</sequence>
<evidence type="ECO:0000256" key="1">
    <source>
        <dbReference type="PROSITE-ProRule" id="PRU10141"/>
    </source>
</evidence>
<proteinExistence type="predicted"/>
<dbReference type="Pfam" id="PF00069">
    <property type="entry name" value="Pkinase"/>
    <property type="match status" value="1"/>
</dbReference>
<dbReference type="Gene3D" id="3.30.200.20">
    <property type="entry name" value="Phosphorylase Kinase, domain 1"/>
    <property type="match status" value="1"/>
</dbReference>
<evidence type="ECO:0000259" key="3">
    <source>
        <dbReference type="PROSITE" id="PS50011"/>
    </source>
</evidence>
<keyword evidence="2" id="KW-1133">Transmembrane helix</keyword>
<dbReference type="InterPro" id="IPR017441">
    <property type="entry name" value="Protein_kinase_ATP_BS"/>
</dbReference>
<dbReference type="Proteomes" id="UP001240171">
    <property type="component" value="Unassembled WGS sequence"/>
</dbReference>
<reference evidence="4 5" key="1">
    <citation type="submission" date="2023-07" db="EMBL/GenBank/DDBJ databases">
        <title>Paenibacillus sp. JX-17 nov. isolated from soil.</title>
        <authorList>
            <person name="Wan Y."/>
            <person name="Liu B."/>
        </authorList>
    </citation>
    <scope>NUCLEOTIDE SEQUENCE [LARGE SCALE GENOMIC DNA]</scope>
    <source>
        <strain evidence="4 5">JX-17</strain>
    </source>
</reference>
<keyword evidence="1" id="KW-0547">Nucleotide-binding</keyword>
<comment type="caution">
    <text evidence="4">The sequence shown here is derived from an EMBL/GenBank/DDBJ whole genome shotgun (WGS) entry which is preliminary data.</text>
</comment>
<keyword evidence="2" id="KW-0812">Transmembrane</keyword>
<dbReference type="PROSITE" id="PS50011">
    <property type="entry name" value="PROTEIN_KINASE_DOM"/>
    <property type="match status" value="1"/>
</dbReference>
<accession>A0ABT9CH49</accession>
<keyword evidence="4" id="KW-0723">Serine/threonine-protein kinase</keyword>
<feature type="binding site" evidence="1">
    <location>
        <position position="53"/>
    </location>
    <ligand>
        <name>ATP</name>
        <dbReference type="ChEBI" id="CHEBI:30616"/>
    </ligand>
</feature>
<keyword evidence="4" id="KW-0808">Transferase</keyword>
<keyword evidence="1" id="KW-0067">ATP-binding</keyword>